<dbReference type="InterPro" id="IPR038570">
    <property type="entry name" value="HicA_sf"/>
</dbReference>
<evidence type="ECO:0000313" key="1">
    <source>
        <dbReference type="EMBL" id="VFJ93497.1"/>
    </source>
</evidence>
<reference evidence="1" key="1">
    <citation type="submission" date="2019-02" db="EMBL/GenBank/DDBJ databases">
        <authorList>
            <person name="Gruber-Vodicka R. H."/>
            <person name="Seah K. B. B."/>
        </authorList>
    </citation>
    <scope>NUCLEOTIDE SEQUENCE</scope>
    <source>
        <strain evidence="1">BECK_M6</strain>
    </source>
</reference>
<dbReference type="AlphaFoldDB" id="A0A450ULU3"/>
<organism evidence="1">
    <name type="scientific">Candidatus Kentrum sp. LFY</name>
    <dbReference type="NCBI Taxonomy" id="2126342"/>
    <lineage>
        <taxon>Bacteria</taxon>
        <taxon>Pseudomonadati</taxon>
        <taxon>Pseudomonadota</taxon>
        <taxon>Gammaproteobacteria</taxon>
        <taxon>Candidatus Kentrum</taxon>
    </lineage>
</organism>
<dbReference type="EMBL" id="CAADFH010000032">
    <property type="protein sequence ID" value="VFJ93497.1"/>
    <property type="molecule type" value="Genomic_DNA"/>
</dbReference>
<accession>A0A450ULU3</accession>
<protein>
    <recommendedName>
        <fullName evidence="2">HicA toxin of toxin-antitoxin</fullName>
    </recommendedName>
</protein>
<sequence>MKRDALLRHLRQNGCYLKREGASYSLWRNPLTEHVEAVPRHREIPNKLARKICDELSINRIA</sequence>
<dbReference type="SUPFAM" id="SSF54786">
    <property type="entry name" value="YcfA/nrd intein domain"/>
    <property type="match status" value="1"/>
</dbReference>
<name>A0A450ULU3_9GAMM</name>
<dbReference type="Gene3D" id="3.30.920.30">
    <property type="entry name" value="Hypothetical protein"/>
    <property type="match status" value="1"/>
</dbReference>
<gene>
    <name evidence="1" type="ORF">BECKLFY1418A_GA0070994_103215</name>
</gene>
<proteinExistence type="predicted"/>
<evidence type="ECO:0008006" key="2">
    <source>
        <dbReference type="Google" id="ProtNLM"/>
    </source>
</evidence>